<dbReference type="Gene3D" id="3.30.360.10">
    <property type="entry name" value="Dihydrodipicolinate Reductase, domain 2"/>
    <property type="match status" value="1"/>
</dbReference>
<dbReference type="InterPro" id="IPR000706">
    <property type="entry name" value="AGPR_type-1"/>
</dbReference>
<evidence type="ECO:0000256" key="6">
    <source>
        <dbReference type="ARBA" id="ARBA00050557"/>
    </source>
</evidence>
<dbReference type="PANTHER" id="PTHR32338">
    <property type="entry name" value="N-ACETYL-GAMMA-GLUTAMYL-PHOSPHATE REDUCTASE, CHLOROPLASTIC-RELATED-RELATED"/>
    <property type="match status" value="1"/>
</dbReference>
<dbReference type="STRING" id="1715989.NITINOP_2467"/>
<keyword evidence="3 7" id="KW-0028">Amino-acid biosynthesis</keyword>
<dbReference type="KEGG" id="nio:NITINOP_2467"/>
<keyword evidence="5 7" id="KW-0560">Oxidoreductase</keyword>
<protein>
    <recommendedName>
        <fullName evidence="7">N-acetyl-gamma-glutamyl-phosphate reductase</fullName>
        <shortName evidence="7">AGPR</shortName>
        <ecNumber evidence="7">1.2.1.38</ecNumber>
    </recommendedName>
    <alternativeName>
        <fullName evidence="7">N-acetyl-glutamate semialdehyde dehydrogenase</fullName>
        <shortName evidence="7">NAGSA dehydrogenase</shortName>
    </alternativeName>
</protein>
<dbReference type="InterPro" id="IPR000534">
    <property type="entry name" value="Semialdehyde_DH_NAD-bd"/>
</dbReference>
<dbReference type="SUPFAM" id="SSF55347">
    <property type="entry name" value="Glyceraldehyde-3-phosphate dehydrogenase-like, C-terminal domain"/>
    <property type="match status" value="1"/>
</dbReference>
<evidence type="ECO:0000256" key="5">
    <source>
        <dbReference type="ARBA" id="ARBA00023002"/>
    </source>
</evidence>
<keyword evidence="4 7" id="KW-0521">NADP</keyword>
<keyword evidence="2 7" id="KW-0055">Arginine biosynthesis</keyword>
<evidence type="ECO:0000256" key="2">
    <source>
        <dbReference type="ARBA" id="ARBA00022571"/>
    </source>
</evidence>
<dbReference type="AlphaFoldDB" id="A0A0S4KUG1"/>
<evidence type="ECO:0000256" key="7">
    <source>
        <dbReference type="HAMAP-Rule" id="MF_00150"/>
    </source>
</evidence>
<feature type="active site" evidence="7">
    <location>
        <position position="153"/>
    </location>
</feature>
<comment type="similarity">
    <text evidence="7">Belongs to the NAGSA dehydrogenase family. Type 1 subfamily.</text>
</comment>
<evidence type="ECO:0000259" key="8">
    <source>
        <dbReference type="SMART" id="SM00859"/>
    </source>
</evidence>
<comment type="pathway">
    <text evidence="1 7">Amino-acid biosynthesis; L-arginine biosynthesis; N(2)-acetyl-L-ornithine from L-glutamate: step 3/4.</text>
</comment>
<dbReference type="InterPro" id="IPR036291">
    <property type="entry name" value="NAD(P)-bd_dom_sf"/>
</dbReference>
<dbReference type="SMART" id="SM00859">
    <property type="entry name" value="Semialdhyde_dh"/>
    <property type="match status" value="1"/>
</dbReference>
<dbReference type="FunFam" id="3.30.360.10:FF:000014">
    <property type="entry name" value="N-acetyl-gamma-glutamyl-phosphate reductase"/>
    <property type="match status" value="1"/>
</dbReference>
<dbReference type="GO" id="GO:0006526">
    <property type="term" value="P:L-arginine biosynthetic process"/>
    <property type="evidence" value="ECO:0007669"/>
    <property type="project" value="UniProtKB-UniRule"/>
</dbReference>
<dbReference type="GO" id="GO:0070401">
    <property type="term" value="F:NADP+ binding"/>
    <property type="evidence" value="ECO:0007669"/>
    <property type="project" value="InterPro"/>
</dbReference>
<feature type="domain" description="Semialdehyde dehydrogenase NAD-binding" evidence="8">
    <location>
        <begin position="6"/>
        <end position="145"/>
    </location>
</feature>
<dbReference type="InterPro" id="IPR058924">
    <property type="entry name" value="AGPR_dimerisation_dom"/>
</dbReference>
<evidence type="ECO:0000313" key="9">
    <source>
        <dbReference type="EMBL" id="CUQ67439.1"/>
    </source>
</evidence>
<evidence type="ECO:0000256" key="3">
    <source>
        <dbReference type="ARBA" id="ARBA00022605"/>
    </source>
</evidence>
<dbReference type="NCBIfam" id="TIGR01850">
    <property type="entry name" value="argC"/>
    <property type="match status" value="1"/>
</dbReference>
<organism evidence="9 10">
    <name type="scientific">Candidatus Nitrospira inopinata</name>
    <dbReference type="NCBI Taxonomy" id="1715989"/>
    <lineage>
        <taxon>Bacteria</taxon>
        <taxon>Pseudomonadati</taxon>
        <taxon>Nitrospirota</taxon>
        <taxon>Nitrospiria</taxon>
        <taxon>Nitrospirales</taxon>
        <taxon>Nitrospiraceae</taxon>
        <taxon>Nitrospira</taxon>
    </lineage>
</organism>
<name>A0A0S4KUG1_9BACT</name>
<dbReference type="GO" id="GO:0003942">
    <property type="term" value="F:N-acetyl-gamma-glutamyl-phosphate reductase activity"/>
    <property type="evidence" value="ECO:0007669"/>
    <property type="project" value="UniProtKB-UniRule"/>
</dbReference>
<gene>
    <name evidence="7 9" type="primary">argC</name>
    <name evidence="9" type="ORF">NITINOP_2467</name>
</gene>
<dbReference type="Pfam" id="PF01118">
    <property type="entry name" value="Semialdhyde_dh"/>
    <property type="match status" value="1"/>
</dbReference>
<evidence type="ECO:0000313" key="10">
    <source>
        <dbReference type="Proteomes" id="UP000066284"/>
    </source>
</evidence>
<dbReference type="CDD" id="cd17895">
    <property type="entry name" value="AGPR_1_N"/>
    <property type="match status" value="1"/>
</dbReference>
<dbReference type="GO" id="GO:0005737">
    <property type="term" value="C:cytoplasm"/>
    <property type="evidence" value="ECO:0007669"/>
    <property type="project" value="UniProtKB-SubCell"/>
</dbReference>
<dbReference type="GO" id="GO:0051287">
    <property type="term" value="F:NAD binding"/>
    <property type="evidence" value="ECO:0007669"/>
    <property type="project" value="InterPro"/>
</dbReference>
<comment type="subcellular location">
    <subcellularLocation>
        <location evidence="7">Cytoplasm</location>
    </subcellularLocation>
</comment>
<accession>A0A0S4KUG1</accession>
<dbReference type="SUPFAM" id="SSF51735">
    <property type="entry name" value="NAD(P)-binding Rossmann-fold domains"/>
    <property type="match status" value="1"/>
</dbReference>
<dbReference type="EC" id="1.2.1.38" evidence="7"/>
<evidence type="ECO:0000256" key="1">
    <source>
        <dbReference type="ARBA" id="ARBA00004862"/>
    </source>
</evidence>
<keyword evidence="10" id="KW-1185">Reference proteome</keyword>
<dbReference type="Proteomes" id="UP000066284">
    <property type="component" value="Chromosome 1"/>
</dbReference>
<comment type="function">
    <text evidence="7">Catalyzes the NADPH-dependent reduction of N-acetyl-5-glutamyl phosphate to yield N-acetyl-L-glutamate 5-semialdehyde.</text>
</comment>
<dbReference type="PANTHER" id="PTHR32338:SF10">
    <property type="entry name" value="N-ACETYL-GAMMA-GLUTAMYL-PHOSPHATE REDUCTASE, CHLOROPLASTIC-RELATED"/>
    <property type="match status" value="1"/>
</dbReference>
<dbReference type="InterPro" id="IPR050085">
    <property type="entry name" value="AGPR"/>
</dbReference>
<dbReference type="Gene3D" id="3.40.50.720">
    <property type="entry name" value="NAD(P)-binding Rossmann-like Domain"/>
    <property type="match status" value="1"/>
</dbReference>
<comment type="catalytic activity">
    <reaction evidence="6 7">
        <text>N-acetyl-L-glutamate 5-semialdehyde + phosphate + NADP(+) = N-acetyl-L-glutamyl 5-phosphate + NADPH + H(+)</text>
        <dbReference type="Rhea" id="RHEA:21588"/>
        <dbReference type="ChEBI" id="CHEBI:15378"/>
        <dbReference type="ChEBI" id="CHEBI:29123"/>
        <dbReference type="ChEBI" id="CHEBI:43474"/>
        <dbReference type="ChEBI" id="CHEBI:57783"/>
        <dbReference type="ChEBI" id="CHEBI:57936"/>
        <dbReference type="ChEBI" id="CHEBI:58349"/>
        <dbReference type="EC" id="1.2.1.38"/>
    </reaction>
</comment>
<keyword evidence="7" id="KW-0963">Cytoplasm</keyword>
<dbReference type="Pfam" id="PF22698">
    <property type="entry name" value="Semialdhyde_dhC_1"/>
    <property type="match status" value="1"/>
</dbReference>
<dbReference type="OrthoDB" id="9801289at2"/>
<sequence>MPKKFRVAIAGASGYAGAELVRLAAAHPHYEITAVTSEKSVGQPVAWVFPSLTGIVEHRFESLAPEALAERADAVFLALPHTKSQEPVASCVSAGLFVVDLSADYRLKNTAAYESWYQTPHKHTDLLKKAVYGLPELHRRAIAETKLVASPGCYPTAAILQLAPLVAKGVIQPDTIVIDAKSGISGAGRSPALPYHFPEAHESLEPYKIGTHRHVPEIEQELAGILGSPGQVTVTFTPHLVPMNRGILSTAYCKLMRPTTIEELRALYADFYKGERFVRLFGDIVPNPRYLKGSNFCDVGVYLDARTGWVVTVAAVDNLVKGAAGQAIQAMNVMMGLPEDSGLTAPSSYP</sequence>
<dbReference type="EMBL" id="LN885086">
    <property type="protein sequence ID" value="CUQ67439.1"/>
    <property type="molecule type" value="Genomic_DNA"/>
</dbReference>
<dbReference type="UniPathway" id="UPA00068">
    <property type="reaction ID" value="UER00108"/>
</dbReference>
<dbReference type="HAMAP" id="MF_00150">
    <property type="entry name" value="ArgC_type1"/>
    <property type="match status" value="1"/>
</dbReference>
<evidence type="ECO:0000256" key="4">
    <source>
        <dbReference type="ARBA" id="ARBA00022857"/>
    </source>
</evidence>
<proteinExistence type="inferred from homology"/>
<dbReference type="CDD" id="cd23934">
    <property type="entry name" value="AGPR_1_C"/>
    <property type="match status" value="1"/>
</dbReference>
<dbReference type="RefSeq" id="WP_062485791.1">
    <property type="nucleotide sequence ID" value="NZ_LN885086.1"/>
</dbReference>
<reference evidence="10" key="1">
    <citation type="submission" date="2015-09" db="EMBL/GenBank/DDBJ databases">
        <authorList>
            <person name="Daims H."/>
        </authorList>
    </citation>
    <scope>NUCLEOTIDE SEQUENCE [LARGE SCALE GENOMIC DNA]</scope>
</reference>